<dbReference type="GO" id="GO:0043024">
    <property type="term" value="F:ribosomal small subunit binding"/>
    <property type="evidence" value="ECO:0007669"/>
    <property type="project" value="TreeGrafter"/>
</dbReference>
<comment type="caution">
    <text evidence="5">The sequence shown here is derived from an EMBL/GenBank/DDBJ whole genome shotgun (WGS) entry which is preliminary data.</text>
</comment>
<dbReference type="InterPro" id="IPR032528">
    <property type="entry name" value="Ribosom_S30AE_C"/>
</dbReference>
<dbReference type="Pfam" id="PF16321">
    <property type="entry name" value="Ribosom_S30AE_C"/>
    <property type="match status" value="1"/>
</dbReference>
<organism evidence="5 6">
    <name type="scientific">Fusobacterium nucleatum</name>
    <dbReference type="NCBI Taxonomy" id="851"/>
    <lineage>
        <taxon>Bacteria</taxon>
        <taxon>Fusobacteriati</taxon>
        <taxon>Fusobacteriota</taxon>
        <taxon>Fusobacteriia</taxon>
        <taxon>Fusobacteriales</taxon>
        <taxon>Fusobacteriaceae</taxon>
        <taxon>Fusobacterium</taxon>
    </lineage>
</organism>
<dbReference type="AlphaFoldDB" id="A0A133P1E5"/>
<comment type="subunit">
    <text evidence="3">Interacts with 100S ribosomes.</text>
</comment>
<dbReference type="PATRIC" id="fig|851.8.peg.929"/>
<dbReference type="InterPro" id="IPR034694">
    <property type="entry name" value="HPF_long/plastid"/>
</dbReference>
<dbReference type="Gene3D" id="3.30.505.50">
    <property type="entry name" value="Sigma 54 modulation/S30EA ribosomal protein, C-terminal domain"/>
    <property type="match status" value="1"/>
</dbReference>
<accession>A0A133P1E5</accession>
<dbReference type="EMBL" id="LRPY01000088">
    <property type="protein sequence ID" value="KXA22387.1"/>
    <property type="molecule type" value="Genomic_DNA"/>
</dbReference>
<evidence type="ECO:0000313" key="6">
    <source>
        <dbReference type="Proteomes" id="UP000070401"/>
    </source>
</evidence>
<dbReference type="GO" id="GO:0022627">
    <property type="term" value="C:cytosolic small ribosomal subunit"/>
    <property type="evidence" value="ECO:0007669"/>
    <property type="project" value="TreeGrafter"/>
</dbReference>
<proteinExistence type="inferred from homology"/>
<dbReference type="GO" id="GO:0045900">
    <property type="term" value="P:negative regulation of translational elongation"/>
    <property type="evidence" value="ECO:0007669"/>
    <property type="project" value="TreeGrafter"/>
</dbReference>
<dbReference type="PANTHER" id="PTHR33231:SF1">
    <property type="entry name" value="30S RIBOSOMAL PROTEIN"/>
    <property type="match status" value="1"/>
</dbReference>
<evidence type="ECO:0000256" key="3">
    <source>
        <dbReference type="HAMAP-Rule" id="MF_00839"/>
    </source>
</evidence>
<evidence type="ECO:0000256" key="2">
    <source>
        <dbReference type="ARBA" id="ARBA00022845"/>
    </source>
</evidence>
<evidence type="ECO:0000259" key="4">
    <source>
        <dbReference type="Pfam" id="PF16321"/>
    </source>
</evidence>
<gene>
    <name evidence="3" type="primary">hpf</name>
    <name evidence="5" type="ORF">HMPREF3221_00922</name>
</gene>
<sequence>MYNKSNKKIKGSGSMKLSIHGRKITLTDAIRKYAEEKISKVEKFNDSIIKIDATLAASKLKTGNAHVTEILAYLSGSTLKATATESDLYASIDKAVDIMESLLKKHKEKRSRAKIQDDTRKRSYSFDYIVEPEEKLSNEKKLVRVYLPLKPMEISEAILQLEYLNRVFFAFTNSETGNMAVVYKRKDGDYGVIEK</sequence>
<dbReference type="Pfam" id="PF02482">
    <property type="entry name" value="Ribosomal_S30AE"/>
    <property type="match status" value="1"/>
</dbReference>
<comment type="similarity">
    <text evidence="3">Belongs to the HPF/YfiA ribosome-associated protein family. Long HPF subfamily.</text>
</comment>
<reference evidence="6" key="1">
    <citation type="submission" date="2016-01" db="EMBL/GenBank/DDBJ databases">
        <authorList>
            <person name="Mitreva M."/>
            <person name="Pepin K.H."/>
            <person name="Mihindukulasuriya K.A."/>
            <person name="Fulton R."/>
            <person name="Fronick C."/>
            <person name="O'Laughlin M."/>
            <person name="Miner T."/>
            <person name="Herter B."/>
            <person name="Rosa B.A."/>
            <person name="Cordes M."/>
            <person name="Tomlinson C."/>
            <person name="Wollam A."/>
            <person name="Palsikar V.B."/>
            <person name="Mardis E.R."/>
            <person name="Wilson R.K."/>
        </authorList>
    </citation>
    <scope>NUCLEOTIDE SEQUENCE [LARGE SCALE GENOMIC DNA]</scope>
    <source>
        <strain evidence="6">MJR7757B</strain>
    </source>
</reference>
<dbReference type="InterPro" id="IPR050574">
    <property type="entry name" value="HPF/YfiA_ribosome-assoc"/>
</dbReference>
<protein>
    <recommendedName>
        <fullName evidence="3">Ribosome hibernation promoting factor</fullName>
        <shortName evidence="3">HPF</shortName>
    </recommendedName>
</protein>
<dbReference type="InterPro" id="IPR038416">
    <property type="entry name" value="Ribosom_S30AE_C_sf"/>
</dbReference>
<dbReference type="FunFam" id="3.30.505.50:FF:000002">
    <property type="entry name" value="Ribosome hibernation promoting factor"/>
    <property type="match status" value="1"/>
</dbReference>
<feature type="domain" description="Sigma 54 modulation/S30EA ribosomal protein C-terminal" evidence="4">
    <location>
        <begin position="142"/>
        <end position="192"/>
    </location>
</feature>
<dbReference type="NCBIfam" id="TIGR00741">
    <property type="entry name" value="yfiA"/>
    <property type="match status" value="1"/>
</dbReference>
<dbReference type="InterPro" id="IPR003489">
    <property type="entry name" value="RHF/RaiA"/>
</dbReference>
<keyword evidence="2 3" id="KW-0810">Translation regulation</keyword>
<keyword evidence="1 3" id="KW-0963">Cytoplasm</keyword>
<comment type="subcellular location">
    <subcellularLocation>
        <location evidence="3">Cytoplasm</location>
    </subcellularLocation>
</comment>
<dbReference type="SUPFAM" id="SSF69754">
    <property type="entry name" value="Ribosome binding protein Y (YfiA homologue)"/>
    <property type="match status" value="1"/>
</dbReference>
<dbReference type="Proteomes" id="UP000070401">
    <property type="component" value="Unassembled WGS sequence"/>
</dbReference>
<name>A0A133P1E5_FUSNU</name>
<evidence type="ECO:0000256" key="1">
    <source>
        <dbReference type="ARBA" id="ARBA00022490"/>
    </source>
</evidence>
<keyword evidence="6" id="KW-1185">Reference proteome</keyword>
<dbReference type="PANTHER" id="PTHR33231">
    <property type="entry name" value="30S RIBOSOMAL PROTEIN"/>
    <property type="match status" value="1"/>
</dbReference>
<dbReference type="STRING" id="1408287.GCA_000493815_01155"/>
<evidence type="ECO:0000313" key="5">
    <source>
        <dbReference type="EMBL" id="KXA22387.1"/>
    </source>
</evidence>
<dbReference type="eggNOG" id="COG1544">
    <property type="taxonomic scope" value="Bacteria"/>
</dbReference>
<dbReference type="HAMAP" id="MF_00839">
    <property type="entry name" value="HPF"/>
    <property type="match status" value="1"/>
</dbReference>
<dbReference type="InterPro" id="IPR036567">
    <property type="entry name" value="RHF-like"/>
</dbReference>
<dbReference type="CDD" id="cd00552">
    <property type="entry name" value="RaiA"/>
    <property type="match status" value="1"/>
</dbReference>
<comment type="function">
    <text evidence="3">Required for dimerization of active 70S ribosomes into 100S ribosomes in stationary phase; 100S ribosomes are translationally inactive and sometimes present during exponential growth.</text>
</comment>
<dbReference type="Gene3D" id="3.30.160.100">
    <property type="entry name" value="Ribosome hibernation promotion factor-like"/>
    <property type="match status" value="1"/>
</dbReference>